<reference evidence="2 3" key="1">
    <citation type="submission" date="2016-10" db="EMBL/GenBank/DDBJ databases">
        <authorList>
            <person name="de Groot N.N."/>
        </authorList>
    </citation>
    <scope>NUCLEOTIDE SEQUENCE [LARGE SCALE GENOMIC DNA]</scope>
    <source>
        <strain evidence="2 3">DSM 21800</strain>
    </source>
</reference>
<evidence type="ECO:0000256" key="1">
    <source>
        <dbReference type="SAM" id="SignalP"/>
    </source>
</evidence>
<dbReference type="AlphaFoldDB" id="A0A1H2A4A8"/>
<accession>A0A1H2A4A8</accession>
<dbReference type="Proteomes" id="UP000199103">
    <property type="component" value="Chromosome I"/>
</dbReference>
<evidence type="ECO:0000313" key="3">
    <source>
        <dbReference type="Proteomes" id="UP000199103"/>
    </source>
</evidence>
<dbReference type="EMBL" id="LT629772">
    <property type="protein sequence ID" value="SDT40286.1"/>
    <property type="molecule type" value="Genomic_DNA"/>
</dbReference>
<name>A0A1H2A4A8_9ACTN</name>
<feature type="chain" id="PRO_5038838792" evidence="1">
    <location>
        <begin position="20"/>
        <end position="131"/>
    </location>
</feature>
<organism evidence="2 3">
    <name type="scientific">Microlunatus soli</name>
    <dbReference type="NCBI Taxonomy" id="630515"/>
    <lineage>
        <taxon>Bacteria</taxon>
        <taxon>Bacillati</taxon>
        <taxon>Actinomycetota</taxon>
        <taxon>Actinomycetes</taxon>
        <taxon>Propionibacteriales</taxon>
        <taxon>Propionibacteriaceae</taxon>
        <taxon>Microlunatus</taxon>
    </lineage>
</organism>
<proteinExistence type="predicted"/>
<gene>
    <name evidence="2" type="ORF">SAMN04489812_5630</name>
</gene>
<sequence>MRRIALLAAAAFAALAVSAAPAAASGSAGVAGPNDGTVDFRSYGDHFYINDWKADGHGVKGVLEYRQCTPEGRCWWHTEVVAFNNKGYHAPAKHVNLNIPEDRKVRYWACMSDGGSGGTQSRCGKKHYDYA</sequence>
<feature type="signal peptide" evidence="1">
    <location>
        <begin position="1"/>
        <end position="19"/>
    </location>
</feature>
<keyword evidence="3" id="KW-1185">Reference proteome</keyword>
<evidence type="ECO:0000313" key="2">
    <source>
        <dbReference type="EMBL" id="SDT40286.1"/>
    </source>
</evidence>
<protein>
    <submittedName>
        <fullName evidence="2">Uncharacterized protein</fullName>
    </submittedName>
</protein>
<keyword evidence="1" id="KW-0732">Signal</keyword>